<evidence type="ECO:0000313" key="3">
    <source>
        <dbReference type="Proteomes" id="UP000007148"/>
    </source>
</evidence>
<dbReference type="GO" id="GO:0004523">
    <property type="term" value="F:RNA-DNA hybrid ribonuclease activity"/>
    <property type="evidence" value="ECO:0007669"/>
    <property type="project" value="InterPro"/>
</dbReference>
<dbReference type="PANTHER" id="PTHR33481:SF1">
    <property type="entry name" value="ENDONUCLEASE_EXONUCLEASE_PHOSPHATASE DOMAIN-CONTAINING PROTEIN-RELATED"/>
    <property type="match status" value="1"/>
</dbReference>
<dbReference type="CDD" id="cd09276">
    <property type="entry name" value="Rnase_HI_RT_non_LTR"/>
    <property type="match status" value="1"/>
</dbReference>
<dbReference type="EMBL" id="CAFZ01000731">
    <property type="protein sequence ID" value="CCA76397.1"/>
    <property type="molecule type" value="Genomic_DNA"/>
</dbReference>
<dbReference type="eggNOG" id="KOG1075">
    <property type="taxonomic scope" value="Eukaryota"/>
</dbReference>
<dbReference type="Proteomes" id="UP000007148">
    <property type="component" value="Unassembled WGS sequence"/>
</dbReference>
<dbReference type="SUPFAM" id="SSF53098">
    <property type="entry name" value="Ribonuclease H-like"/>
    <property type="match status" value="1"/>
</dbReference>
<dbReference type="InParanoid" id="G4TYK4"/>
<gene>
    <name evidence="2" type="ORF">PIIN_10390</name>
</gene>
<dbReference type="AlphaFoldDB" id="G4TYK4"/>
<dbReference type="Gene3D" id="3.30.420.10">
    <property type="entry name" value="Ribonuclease H-like superfamily/Ribonuclease H"/>
    <property type="match status" value="1"/>
</dbReference>
<evidence type="ECO:0000259" key="1">
    <source>
        <dbReference type="PROSITE" id="PS50879"/>
    </source>
</evidence>
<dbReference type="OMA" id="WIENANS"/>
<feature type="domain" description="RNase H type-1" evidence="1">
    <location>
        <begin position="610"/>
        <end position="696"/>
    </location>
</feature>
<reference evidence="2 3" key="1">
    <citation type="journal article" date="2011" name="PLoS Pathog.">
        <title>Endophytic Life Strategies Decoded by Genome and Transcriptome Analyses of the Mutualistic Root Symbiont Piriformospora indica.</title>
        <authorList>
            <person name="Zuccaro A."/>
            <person name="Lahrmann U."/>
            <person name="Guldener U."/>
            <person name="Langen G."/>
            <person name="Pfiffi S."/>
            <person name="Biedenkopf D."/>
            <person name="Wong P."/>
            <person name="Samans B."/>
            <person name="Grimm C."/>
            <person name="Basiewicz M."/>
            <person name="Murat C."/>
            <person name="Martin F."/>
            <person name="Kogel K.H."/>
        </authorList>
    </citation>
    <scope>NUCLEOTIDE SEQUENCE [LARGE SCALE GENOMIC DNA]</scope>
    <source>
        <strain evidence="2 3">DSM 11827</strain>
    </source>
</reference>
<dbReference type="STRING" id="1109443.G4TYK4"/>
<comment type="caution">
    <text evidence="2">The sequence shown here is derived from an EMBL/GenBank/DDBJ whole genome shotgun (WGS) entry which is preliminary data.</text>
</comment>
<name>G4TYK4_SERID</name>
<proteinExistence type="predicted"/>
<sequence>MKKTVRNSKEEHWWRWIENANSGDLWNINRFQGQSSSDGSKERIPPLKTNCGLAQTNEEKASILSSTFFPPPPSLAPTKLPLPSQQLPDWRPFTTERIRHAASRLKRDKAPGPDGIPNAAIQEALPSIVGILAAVFNAAVRLRRIPKQWKESTTVVLRKPGKPAYNVAKAYRPIALLNTIGKLLSALLAEDLTYLCEQYKLLPNTQFGGRPGRTTTDALHLITHEIKKAWRAGKVASALFLDIQAAFPNVVKPVLMENMKKKGIPEAYVCTIENMLTNRSTRLKFDGSQSDPIAITNGNSQGCPLSMILYLFYISPLLEISNQKDELTIGKIKDMMERMGGVLDWPYSHNSPLETNKLALIDFTRSPDKRSESTPLSLVTENSNDGPSTVIINPSQTYKLLGVILDQQLQWNKHQELVHSRAVKWTALFSRIHRVARGLPLRMGRQLYQSVAIPRIQYAADIWFTPPHNNARKTRRTGSVAIIKKLQSVQRKAAIGITGAMRTTAGDVLNTHINLPPIDVTLNLACQKAAARLMSLPQSHPLAKPANRAAKGKLQRHNTPMHQILHATKVDVASIESINPALKDPNRPMHFRCTIDASREKAIERDKAIRTRSVAIYTDGSGMEGKIGAAAVLYQDGRRVKAIRHLLGKDTEHTVHEGELVGIALGLHLAKTAQGPIARINISLDNQAAILKRSQP</sequence>
<evidence type="ECO:0000313" key="2">
    <source>
        <dbReference type="EMBL" id="CCA76397.1"/>
    </source>
</evidence>
<dbReference type="HOGENOM" id="CLU_000680_23_5_1"/>
<dbReference type="InterPro" id="IPR000477">
    <property type="entry name" value="RT_dom"/>
</dbReference>
<dbReference type="GO" id="GO:0003676">
    <property type="term" value="F:nucleic acid binding"/>
    <property type="evidence" value="ECO:0007669"/>
    <property type="project" value="InterPro"/>
</dbReference>
<dbReference type="InterPro" id="IPR043502">
    <property type="entry name" value="DNA/RNA_pol_sf"/>
</dbReference>
<dbReference type="InterPro" id="IPR036397">
    <property type="entry name" value="RNaseH_sf"/>
</dbReference>
<dbReference type="PROSITE" id="PS50879">
    <property type="entry name" value="RNASE_H_1"/>
    <property type="match status" value="1"/>
</dbReference>
<organism evidence="2 3">
    <name type="scientific">Serendipita indica (strain DSM 11827)</name>
    <name type="common">Root endophyte fungus</name>
    <name type="synonym">Piriformospora indica</name>
    <dbReference type="NCBI Taxonomy" id="1109443"/>
    <lineage>
        <taxon>Eukaryota</taxon>
        <taxon>Fungi</taxon>
        <taxon>Dikarya</taxon>
        <taxon>Basidiomycota</taxon>
        <taxon>Agaricomycotina</taxon>
        <taxon>Agaricomycetes</taxon>
        <taxon>Sebacinales</taxon>
        <taxon>Serendipitaceae</taxon>
        <taxon>Serendipita</taxon>
    </lineage>
</organism>
<dbReference type="InterPro" id="IPR012337">
    <property type="entry name" value="RNaseH-like_sf"/>
</dbReference>
<protein>
    <recommendedName>
        <fullName evidence="1">RNase H type-1 domain-containing protein</fullName>
    </recommendedName>
</protein>
<dbReference type="OrthoDB" id="3044497at2759"/>
<dbReference type="SUPFAM" id="SSF56672">
    <property type="entry name" value="DNA/RNA polymerases"/>
    <property type="match status" value="1"/>
</dbReference>
<keyword evidence="3" id="KW-1185">Reference proteome</keyword>
<dbReference type="PANTHER" id="PTHR33481">
    <property type="entry name" value="REVERSE TRANSCRIPTASE"/>
    <property type="match status" value="1"/>
</dbReference>
<dbReference type="Pfam" id="PF00078">
    <property type="entry name" value="RVT_1"/>
    <property type="match status" value="1"/>
</dbReference>
<dbReference type="CDD" id="cd01650">
    <property type="entry name" value="RT_nLTR_like"/>
    <property type="match status" value="1"/>
</dbReference>
<accession>G4TYK4</accession>
<dbReference type="InterPro" id="IPR002156">
    <property type="entry name" value="RNaseH_domain"/>
</dbReference>